<name>A0A8J2HSN0_9PLEO</name>
<gene>
    <name evidence="1" type="ORF">ALTATR162_LOCUS470</name>
</gene>
<dbReference type="GeneID" id="67016396"/>
<accession>A0A8J2HSN0</accession>
<keyword evidence="2" id="KW-1185">Reference proteome</keyword>
<dbReference type="EMBL" id="CAJRGZ010000015">
    <property type="protein sequence ID" value="CAG5139348.1"/>
    <property type="molecule type" value="Genomic_DNA"/>
</dbReference>
<comment type="caution">
    <text evidence="1">The sequence shown here is derived from an EMBL/GenBank/DDBJ whole genome shotgun (WGS) entry which is preliminary data.</text>
</comment>
<organism evidence="1 2">
    <name type="scientific">Alternaria atra</name>
    <dbReference type="NCBI Taxonomy" id="119953"/>
    <lineage>
        <taxon>Eukaryota</taxon>
        <taxon>Fungi</taxon>
        <taxon>Dikarya</taxon>
        <taxon>Ascomycota</taxon>
        <taxon>Pezizomycotina</taxon>
        <taxon>Dothideomycetes</taxon>
        <taxon>Pleosporomycetidae</taxon>
        <taxon>Pleosporales</taxon>
        <taxon>Pleosporineae</taxon>
        <taxon>Pleosporaceae</taxon>
        <taxon>Alternaria</taxon>
        <taxon>Alternaria sect. Ulocladioides</taxon>
    </lineage>
</organism>
<dbReference type="OrthoDB" id="2157530at2759"/>
<dbReference type="InterPro" id="IPR052895">
    <property type="entry name" value="HetReg/Transcr_Mod"/>
</dbReference>
<dbReference type="PANTHER" id="PTHR24148">
    <property type="entry name" value="ANKYRIN REPEAT DOMAIN-CONTAINING PROTEIN 39 HOMOLOG-RELATED"/>
    <property type="match status" value="1"/>
</dbReference>
<dbReference type="RefSeq" id="XP_043163999.1">
    <property type="nucleotide sequence ID" value="XM_043308064.1"/>
</dbReference>
<evidence type="ECO:0000313" key="1">
    <source>
        <dbReference type="EMBL" id="CAG5139348.1"/>
    </source>
</evidence>
<dbReference type="Proteomes" id="UP000676310">
    <property type="component" value="Unassembled WGS sequence"/>
</dbReference>
<protein>
    <recommendedName>
        <fullName evidence="3">Heterokaryon incompatibility domain-containing protein</fullName>
    </recommendedName>
</protein>
<proteinExistence type="predicted"/>
<sequence>MLAEDKHIHQWPWFPTQGSQKGDAVTYDANRNFDSIYEAFFAIERSPWWTRMWTVQEAILPKTGLLTYDTWTMSLQSVIAAGQSYFGHFLKDCCQHAALQLPMIIRSTAEMFCRLAVSFYGDRKGSEFEDNLYERHTAFGYRECKDPRDKVYGLLGIAGNSFLTPDYTLSKSEVFFQATYSMLSVSGGTLQSLTGPQYGPAPGKWATWVRNFDAPSNYIEAGIAWDRLILHNSGIYNACNSHRSNSVLLMARARPESDKASQVGLETVGRRVGIVAFASQARASMFERHDMRNSFRRWMLEALDWDVMHKPAYASASGNTCEDPNIVMSLWRTLLGGTGIKAGIGFEDWDKFVPTAISLLAEFLAWLREEIDQLSYTLNSSLFMSTHGRCYFKAENDDHGLCYPGTCIGDEVWVLDGGRVPFILRPAHLDRDGKQALRPLDEEAFRDYGRYEFREDRRSEMAPEGYYQFIGDCYFDGVMNGEAVRNSTFREQTIILV</sequence>
<reference evidence="1" key="1">
    <citation type="submission" date="2021-05" db="EMBL/GenBank/DDBJ databases">
        <authorList>
            <person name="Stam R."/>
        </authorList>
    </citation>
    <scope>NUCLEOTIDE SEQUENCE</scope>
    <source>
        <strain evidence="1">CS162</strain>
    </source>
</reference>
<dbReference type="PANTHER" id="PTHR24148:SF73">
    <property type="entry name" value="HET DOMAIN PROTEIN (AFU_ORTHOLOGUE AFUA_8G01020)"/>
    <property type="match status" value="1"/>
</dbReference>
<evidence type="ECO:0000313" key="2">
    <source>
        <dbReference type="Proteomes" id="UP000676310"/>
    </source>
</evidence>
<dbReference type="AlphaFoldDB" id="A0A8J2HSN0"/>
<evidence type="ECO:0008006" key="3">
    <source>
        <dbReference type="Google" id="ProtNLM"/>
    </source>
</evidence>